<dbReference type="CDD" id="cd03801">
    <property type="entry name" value="GT4_PimA-like"/>
    <property type="match status" value="1"/>
</dbReference>
<feature type="domain" description="Glycosyltransferase subfamily 4-like N-terminal" evidence="3">
    <location>
        <begin position="48"/>
        <end position="154"/>
    </location>
</feature>
<dbReference type="EMBL" id="AM406670">
    <property type="protein sequence ID" value="CAL95878.1"/>
    <property type="molecule type" value="Genomic_DNA"/>
</dbReference>
<keyword evidence="5" id="KW-1185">Reference proteome</keyword>
<dbReference type="Pfam" id="PF13439">
    <property type="entry name" value="Glyco_transf_4"/>
    <property type="match status" value="1"/>
</dbReference>
<feature type="domain" description="Glycosyl transferase family 1" evidence="2">
    <location>
        <begin position="176"/>
        <end position="319"/>
    </location>
</feature>
<keyword evidence="4" id="KW-0328">Glycosyltransferase</keyword>
<evidence type="ECO:0000259" key="3">
    <source>
        <dbReference type="Pfam" id="PF13439"/>
    </source>
</evidence>
<accession>A1KAM2</accession>
<dbReference type="Pfam" id="PF00534">
    <property type="entry name" value="Glycos_transf_1"/>
    <property type="match status" value="1"/>
</dbReference>
<dbReference type="AlphaFoldDB" id="A1KAM2"/>
<organism evidence="4 5">
    <name type="scientific">Azoarcus sp. (strain BH72)</name>
    <dbReference type="NCBI Taxonomy" id="418699"/>
    <lineage>
        <taxon>Bacteria</taxon>
        <taxon>Pseudomonadati</taxon>
        <taxon>Pseudomonadota</taxon>
        <taxon>Betaproteobacteria</taxon>
        <taxon>Rhodocyclales</taxon>
        <taxon>Zoogloeaceae</taxon>
        <taxon>Azoarcus</taxon>
    </lineage>
</organism>
<reference evidence="4 5" key="1">
    <citation type="journal article" date="2006" name="Nat. Biotechnol.">
        <title>Complete genome of the mutualistic, N2-fixing grass endophyte Azoarcus sp. strain BH72.</title>
        <authorList>
            <person name="Krause A."/>
            <person name="Ramakumar A."/>
            <person name="Bartels D."/>
            <person name="Battistoni F."/>
            <person name="Bekel T."/>
            <person name="Boch J."/>
            <person name="Boehm M."/>
            <person name="Friedrich F."/>
            <person name="Hurek T."/>
            <person name="Krause L."/>
            <person name="Linke B."/>
            <person name="McHardy A.C."/>
            <person name="Sarkar A."/>
            <person name="Schneiker S."/>
            <person name="Syed A.A."/>
            <person name="Thauer R."/>
            <person name="Vorhoelter F.-J."/>
            <person name="Weidner S."/>
            <person name="Puehler A."/>
            <person name="Reinhold-Hurek B."/>
            <person name="Kaiser O."/>
            <person name="Goesmann A."/>
        </authorList>
    </citation>
    <scope>NUCLEOTIDE SEQUENCE [LARGE SCALE GENOMIC DNA]</scope>
    <source>
        <strain evidence="4 5">BH72</strain>
    </source>
</reference>
<dbReference type="PANTHER" id="PTHR46401:SF2">
    <property type="entry name" value="GLYCOSYLTRANSFERASE WBBK-RELATED"/>
    <property type="match status" value="1"/>
</dbReference>
<dbReference type="InterPro" id="IPR028098">
    <property type="entry name" value="Glyco_trans_4-like_N"/>
</dbReference>
<protein>
    <submittedName>
        <fullName evidence="4">Glycosyltransferase</fullName>
        <ecNumber evidence="4">2.4.-.-</ecNumber>
    </submittedName>
</protein>
<dbReference type="EC" id="2.4.-.-" evidence="4"/>
<dbReference type="HOGENOM" id="CLU_061541_0_0_4"/>
<dbReference type="STRING" id="62928.azo3262"/>
<dbReference type="GO" id="GO:0016757">
    <property type="term" value="F:glycosyltransferase activity"/>
    <property type="evidence" value="ECO:0007669"/>
    <property type="project" value="UniProtKB-KW"/>
</dbReference>
<dbReference type="PANTHER" id="PTHR46401">
    <property type="entry name" value="GLYCOSYLTRANSFERASE WBBK-RELATED"/>
    <property type="match status" value="1"/>
</dbReference>
<evidence type="ECO:0000313" key="4">
    <source>
        <dbReference type="EMBL" id="CAL95878.1"/>
    </source>
</evidence>
<dbReference type="GO" id="GO:0009103">
    <property type="term" value="P:lipopolysaccharide biosynthetic process"/>
    <property type="evidence" value="ECO:0007669"/>
    <property type="project" value="TreeGrafter"/>
</dbReference>
<dbReference type="KEGG" id="azo:azo3262"/>
<dbReference type="eggNOG" id="COG0438">
    <property type="taxonomic scope" value="Bacteria"/>
</dbReference>
<dbReference type="CAZy" id="GT4">
    <property type="family name" value="Glycosyltransferase Family 4"/>
</dbReference>
<gene>
    <name evidence="4" type="ordered locus">azo3262</name>
</gene>
<sequence>MKVAVLSYPMLFQNKGGLQVQIRETVAALQRLGIDARLADPVREPLTDFDLVHVFSAINGNHRMVEQARAQGLPVVVSPLIRPHWNGRLGWLARRLETLVGRLTRWNVKTEYQQIETCLRGADALIALGDVEKDSIVEAFGVAPTRVHVIPNGIPGRFFDADPTPFCTAYGLAPGFVLSVATISPHKNQLALARATAGIGRQVVLIGPQLGSERDYLDSLLAHPHVRYLGPLEYENPLLASAYAGAGVFCLPALSEVMPLSVMESLAAGTPVVMTREHCMDLSRMQGAVREVVPQDEEAIRHALLEFINEPPPATACRNAVAGYSWDAVAETLADCYREIVSAR</sequence>
<dbReference type="InterPro" id="IPR001296">
    <property type="entry name" value="Glyco_trans_1"/>
</dbReference>
<dbReference type="Gene3D" id="3.40.50.2000">
    <property type="entry name" value="Glycogen Phosphorylase B"/>
    <property type="match status" value="2"/>
</dbReference>
<keyword evidence="1 4" id="KW-0808">Transferase</keyword>
<dbReference type="Proteomes" id="UP000002588">
    <property type="component" value="Chromosome"/>
</dbReference>
<evidence type="ECO:0000256" key="1">
    <source>
        <dbReference type="ARBA" id="ARBA00022679"/>
    </source>
</evidence>
<evidence type="ECO:0000259" key="2">
    <source>
        <dbReference type="Pfam" id="PF00534"/>
    </source>
</evidence>
<name>A1KAM2_AZOSB</name>
<dbReference type="SUPFAM" id="SSF53756">
    <property type="entry name" value="UDP-Glycosyltransferase/glycogen phosphorylase"/>
    <property type="match status" value="1"/>
</dbReference>
<proteinExistence type="predicted"/>
<dbReference type="RefSeq" id="WP_011766985.1">
    <property type="nucleotide sequence ID" value="NC_008702.1"/>
</dbReference>
<evidence type="ECO:0000313" key="5">
    <source>
        <dbReference type="Proteomes" id="UP000002588"/>
    </source>
</evidence>